<dbReference type="PANTHER" id="PTHR43244">
    <property type="match status" value="1"/>
</dbReference>
<evidence type="ECO:0000313" key="2">
    <source>
        <dbReference type="EMBL" id="GAA4805133.1"/>
    </source>
</evidence>
<evidence type="ECO:0000259" key="1">
    <source>
        <dbReference type="Pfam" id="PF00296"/>
    </source>
</evidence>
<dbReference type="RefSeq" id="WP_200171099.1">
    <property type="nucleotide sequence ID" value="NZ_BAABKQ010000001.1"/>
</dbReference>
<dbReference type="InterPro" id="IPR019919">
    <property type="entry name" value="Lucif-like_OxRdtase_MSMEG_2256"/>
</dbReference>
<dbReference type="SUPFAM" id="SSF51679">
    <property type="entry name" value="Bacterial luciferase-like"/>
    <property type="match status" value="1"/>
</dbReference>
<gene>
    <name evidence="2" type="ORF">GCM10023353_04820</name>
</gene>
<dbReference type="InterPro" id="IPR036661">
    <property type="entry name" value="Luciferase-like_sf"/>
</dbReference>
<organism evidence="2 3">
    <name type="scientific">Tomitella cavernea</name>
    <dbReference type="NCBI Taxonomy" id="1387982"/>
    <lineage>
        <taxon>Bacteria</taxon>
        <taxon>Bacillati</taxon>
        <taxon>Actinomycetota</taxon>
        <taxon>Actinomycetes</taxon>
        <taxon>Mycobacteriales</taxon>
        <taxon>Tomitella</taxon>
    </lineage>
</organism>
<dbReference type="EMBL" id="BAABKQ010000001">
    <property type="protein sequence ID" value="GAA4805133.1"/>
    <property type="molecule type" value="Genomic_DNA"/>
</dbReference>
<sequence>MRVFALLDAATPSTGVAAAVSRFESLGYDGVHVPETEHDSLLIALLAAQASSTLTVRTAVTVAFPRSPMTMALAARDLAEASAGRFELGLGTQVRGNIVGRFGMDWTEPLGRMRDYVGAVRAAWDAFDAGGGIDYRSEHYTLTRLQPYFTPAPIGHPRIPIHLGGVGAGMCRLAGTVADGLITHPTSALPVVLEEAADLARTAAADAGRTVTITASAQYISGGNARAAAEAREAKRRSMAFLYSTPAYRGTLERLDLGDRAERLQAEARAGDWPAMADVVDDTMLDALAPQVPYRELAAMLRERYGGLADDLVVAPPADPAEDRFFAPALAELRE</sequence>
<dbReference type="Proteomes" id="UP001500839">
    <property type="component" value="Unassembled WGS sequence"/>
</dbReference>
<protein>
    <submittedName>
        <fullName evidence="2">LLM class F420-dependent oxidoreductase</fullName>
    </submittedName>
</protein>
<dbReference type="InterPro" id="IPR050564">
    <property type="entry name" value="F420-G6PD/mer"/>
</dbReference>
<dbReference type="InterPro" id="IPR011251">
    <property type="entry name" value="Luciferase-like_dom"/>
</dbReference>
<comment type="caution">
    <text evidence="2">The sequence shown here is derived from an EMBL/GenBank/DDBJ whole genome shotgun (WGS) entry which is preliminary data.</text>
</comment>
<evidence type="ECO:0000313" key="3">
    <source>
        <dbReference type="Proteomes" id="UP001500839"/>
    </source>
</evidence>
<feature type="domain" description="Luciferase-like" evidence="1">
    <location>
        <begin position="16"/>
        <end position="303"/>
    </location>
</feature>
<dbReference type="CDD" id="cd01097">
    <property type="entry name" value="Tetrahydromethanopterin_reductase"/>
    <property type="match status" value="1"/>
</dbReference>
<accession>A0ABP9C9V2</accession>
<dbReference type="PANTHER" id="PTHR43244:SF2">
    <property type="entry name" value="CONSERVED HYPOTHETICAL ALANINE AND PROLINE-RICH PROTEIN"/>
    <property type="match status" value="1"/>
</dbReference>
<reference evidence="3" key="1">
    <citation type="journal article" date="2019" name="Int. J. Syst. Evol. Microbiol.">
        <title>The Global Catalogue of Microorganisms (GCM) 10K type strain sequencing project: providing services to taxonomists for standard genome sequencing and annotation.</title>
        <authorList>
            <consortium name="The Broad Institute Genomics Platform"/>
            <consortium name="The Broad Institute Genome Sequencing Center for Infectious Disease"/>
            <person name="Wu L."/>
            <person name="Ma J."/>
        </authorList>
    </citation>
    <scope>NUCLEOTIDE SEQUENCE [LARGE SCALE GENOMIC DNA]</scope>
    <source>
        <strain evidence="3">JCM 18542</strain>
    </source>
</reference>
<dbReference type="Pfam" id="PF00296">
    <property type="entry name" value="Bac_luciferase"/>
    <property type="match status" value="1"/>
</dbReference>
<proteinExistence type="predicted"/>
<keyword evidence="3" id="KW-1185">Reference proteome</keyword>
<dbReference type="Gene3D" id="3.20.20.30">
    <property type="entry name" value="Luciferase-like domain"/>
    <property type="match status" value="1"/>
</dbReference>
<name>A0ABP9C9V2_9ACTN</name>
<dbReference type="NCBIfam" id="TIGR03617">
    <property type="entry name" value="F420_MSMEG_2256"/>
    <property type="match status" value="1"/>
</dbReference>